<evidence type="ECO:0000256" key="7">
    <source>
        <dbReference type="PROSITE-ProRule" id="PRU00169"/>
    </source>
</evidence>
<dbReference type="PANTHER" id="PTHR43047">
    <property type="entry name" value="TWO-COMPONENT HISTIDINE PROTEIN KINASE"/>
    <property type="match status" value="1"/>
</dbReference>
<dbReference type="Gene3D" id="3.30.565.10">
    <property type="entry name" value="Histidine kinase-like ATPase, C-terminal domain"/>
    <property type="match status" value="1"/>
</dbReference>
<dbReference type="SUPFAM" id="SSF47384">
    <property type="entry name" value="Homodimeric domain of signal transducing histidine kinase"/>
    <property type="match status" value="1"/>
</dbReference>
<dbReference type="InterPro" id="IPR004358">
    <property type="entry name" value="Sig_transdc_His_kin-like_C"/>
</dbReference>
<dbReference type="PROSITE" id="PS50109">
    <property type="entry name" value="HIS_KIN"/>
    <property type="match status" value="1"/>
</dbReference>
<proteinExistence type="predicted"/>
<feature type="domain" description="Response regulatory" evidence="9">
    <location>
        <begin position="1060"/>
        <end position="1174"/>
    </location>
</feature>
<dbReference type="Gene3D" id="2.130.10.10">
    <property type="entry name" value="YVTN repeat-like/Quinoprotein amine dehydrogenase"/>
    <property type="match status" value="3"/>
</dbReference>
<dbReference type="InterPro" id="IPR011110">
    <property type="entry name" value="Reg_prop"/>
</dbReference>
<dbReference type="PANTHER" id="PTHR43047:SF72">
    <property type="entry name" value="OSMOSENSING HISTIDINE PROTEIN KINASE SLN1"/>
    <property type="match status" value="1"/>
</dbReference>
<dbReference type="Proteomes" id="UP000289784">
    <property type="component" value="Unassembled WGS sequence"/>
</dbReference>
<dbReference type="InterPro" id="IPR013783">
    <property type="entry name" value="Ig-like_fold"/>
</dbReference>
<dbReference type="FunFam" id="3.30.565.10:FF:000010">
    <property type="entry name" value="Sensor histidine kinase RcsC"/>
    <property type="match status" value="1"/>
</dbReference>
<dbReference type="SMART" id="SM00387">
    <property type="entry name" value="HATPase_c"/>
    <property type="match status" value="1"/>
</dbReference>
<dbReference type="CDD" id="cd16922">
    <property type="entry name" value="HATPase_EvgS-ArcB-TorS-like"/>
    <property type="match status" value="1"/>
</dbReference>
<comment type="caution">
    <text evidence="10">The sequence shown here is derived from an EMBL/GenBank/DDBJ whole genome shotgun (WGS) entry which is preliminary data.</text>
</comment>
<dbReference type="InterPro" id="IPR011006">
    <property type="entry name" value="CheY-like_superfamily"/>
</dbReference>
<dbReference type="Pfam" id="PF00072">
    <property type="entry name" value="Response_reg"/>
    <property type="match status" value="1"/>
</dbReference>
<dbReference type="EMBL" id="SAWZ01000001">
    <property type="protein sequence ID" value="RXR08880.1"/>
    <property type="molecule type" value="Genomic_DNA"/>
</dbReference>
<dbReference type="GO" id="GO:0000155">
    <property type="term" value="F:phosphorelay sensor kinase activity"/>
    <property type="evidence" value="ECO:0007669"/>
    <property type="project" value="InterPro"/>
</dbReference>
<dbReference type="Gene3D" id="3.40.50.2300">
    <property type="match status" value="1"/>
</dbReference>
<keyword evidence="11" id="KW-1185">Reference proteome</keyword>
<evidence type="ECO:0000256" key="2">
    <source>
        <dbReference type="ARBA" id="ARBA00012438"/>
    </source>
</evidence>
<dbReference type="SMART" id="SM00448">
    <property type="entry name" value="REC"/>
    <property type="match status" value="1"/>
</dbReference>
<dbReference type="SUPFAM" id="SSF52172">
    <property type="entry name" value="CheY-like"/>
    <property type="match status" value="1"/>
</dbReference>
<accession>A0A4Q1JZS8</accession>
<evidence type="ECO:0000313" key="11">
    <source>
        <dbReference type="Proteomes" id="UP000289784"/>
    </source>
</evidence>
<dbReference type="Pfam" id="PF00512">
    <property type="entry name" value="HisKA"/>
    <property type="match status" value="1"/>
</dbReference>
<gene>
    <name evidence="10" type="ORF">EPA99_02355</name>
</gene>
<dbReference type="InterPro" id="IPR005467">
    <property type="entry name" value="His_kinase_dom"/>
</dbReference>
<dbReference type="CDD" id="cd17546">
    <property type="entry name" value="REC_hyHK_CKI1_RcsC-like"/>
    <property type="match status" value="1"/>
</dbReference>
<dbReference type="InterPro" id="IPR003594">
    <property type="entry name" value="HATPase_dom"/>
</dbReference>
<reference evidence="10 11" key="1">
    <citation type="submission" date="2019-01" db="EMBL/GenBank/DDBJ databases">
        <title>Pseudoxanthomonas composti sp. nov., isolated from compost.</title>
        <authorList>
            <person name="Yang G."/>
        </authorList>
    </citation>
    <scope>NUCLEOTIDE SEQUENCE [LARGE SCALE GENOMIC DNA]</scope>
    <source>
        <strain evidence="10 11">GSS15</strain>
    </source>
</reference>
<evidence type="ECO:0000259" key="8">
    <source>
        <dbReference type="PROSITE" id="PS50109"/>
    </source>
</evidence>
<dbReference type="PRINTS" id="PR00344">
    <property type="entry name" value="BCTRLSENSOR"/>
</dbReference>
<dbReference type="Gene3D" id="1.10.287.130">
    <property type="match status" value="1"/>
</dbReference>
<evidence type="ECO:0000256" key="6">
    <source>
        <dbReference type="ARBA" id="ARBA00023012"/>
    </source>
</evidence>
<comment type="catalytic activity">
    <reaction evidence="1">
        <text>ATP + protein L-histidine = ADP + protein N-phospho-L-histidine.</text>
        <dbReference type="EC" id="2.7.13.3"/>
    </reaction>
</comment>
<dbReference type="SUPFAM" id="SSF55874">
    <property type="entry name" value="ATPase domain of HSP90 chaperone/DNA topoisomerase II/histidine kinase"/>
    <property type="match status" value="1"/>
</dbReference>
<feature type="domain" description="Histidine kinase" evidence="8">
    <location>
        <begin position="821"/>
        <end position="1039"/>
    </location>
</feature>
<sequence>MGKRGRGWRTWWLALLWLPLVAVAGIPELPRFRQTTIADGLPSTSISALALDREGYLWLGTYDGLHRYDGVSYDSWHYDPTDPDSLGGNAIQALFVDRDDNIWVASEGGGISVLDKRRRGFRHYRPQDHPLLKTDVYAIAQQGEDIWMAAFGAGLIRLSPDGRMTPFNKISTRGGIADDQVYVVRTDQYGVLWVGTHGGLSSYDGRTFRNVPLLDRPRQPAVMSISEVQGSLYVGSDAGVHIRDAGGGWRQPNWAPMFAEGNKPWTIVGDDADGLWIGSQLGLWHQSGAQAPTPVEDGELRFFDKANVLSMVRTSNGGLWAAVFGRGLGYLRADWRRLAIFRSPGDVDGLYCPLLPGREQRLWQVEQDGHLTSRNTQSGRVTATAWRSPRLQQVRPTTALEDHHGKLWLATRAPALLQIDLETGALREWSGRGPDGLGASGAIEGMLEFGQTLWTSSTRSLQVRDLRSGKLLRTLEADAGAGGMLDYRQLSLGADGVPWVASSAGMLRWDADAQALATIQELAGSLIYSFQFLPDGRLWLHRAEGLELWARDQGQWRRQRSLGREDGLPILESQGMVLDSRGRIWLSSLRGLFRIDPNAEQRARVRIFGTRDGLTTQEFIPMCLHRVERDVLAGATMDGRTVLMDMAMQDTPPYAPVLRLAALSFVRNGESIDLGTARSFILRADDRELQADMRLMAFDDPPGNHYRSRLVGFDPDWVNQGSNGSRVLTSLKPGRYSWQLQGMDSQGNASEITTLQFTVEPPWYASHWGLALQIALLALLGWWIAWAYNARLRRKAAWQLAVHKREVAEQASLAKTRFLATLGHEVRTPMTGVLGMSELLLETELNPRQRGYAAAIQSAGKHLLRLVNDALDLARIEAGKLPLDQQDFELRALVEEAAVLVRPMAERKRLAFDCQIAAEVPQVLRGDPARLRQILLNLLLNAVKFTEHGRIGLSVAALQPEGVRFEISDTGPGVSLEQQARIFQRFEQAEGARTAARYGGSGLGLAICHELAVAMGGQIQVHSVLGQGTRFVVSLPLPAISGAVEARPEAPATRAPHALRVLLVEDDPTVADVVRGLLEARGHRVDHAVHGLAALTEVAVNRYEVALLDLDLPGLDGLALARQLRSQGFIAPMLAVTARADADAEALAMEAGFNGFLRKPLTGLMLEQAIAAVMPAGGASA</sequence>
<dbReference type="AlphaFoldDB" id="A0A4Q1JZS8"/>
<dbReference type="SUPFAM" id="SSF63829">
    <property type="entry name" value="Calcium-dependent phosphotriesterase"/>
    <property type="match status" value="2"/>
</dbReference>
<dbReference type="GO" id="GO:0005886">
    <property type="term" value="C:plasma membrane"/>
    <property type="evidence" value="ECO:0007669"/>
    <property type="project" value="TreeGrafter"/>
</dbReference>
<dbReference type="InterPro" id="IPR001789">
    <property type="entry name" value="Sig_transdc_resp-reg_receiver"/>
</dbReference>
<keyword evidence="3 7" id="KW-0597">Phosphoprotein</keyword>
<dbReference type="PROSITE" id="PS50110">
    <property type="entry name" value="RESPONSE_REGULATORY"/>
    <property type="match status" value="1"/>
</dbReference>
<evidence type="ECO:0000313" key="10">
    <source>
        <dbReference type="EMBL" id="RXR08880.1"/>
    </source>
</evidence>
<dbReference type="InterPro" id="IPR011123">
    <property type="entry name" value="Y_Y_Y"/>
</dbReference>
<keyword evidence="5 10" id="KW-0418">Kinase</keyword>
<feature type="modified residue" description="4-aspartylphosphate" evidence="7">
    <location>
        <position position="1109"/>
    </location>
</feature>
<evidence type="ECO:0000256" key="5">
    <source>
        <dbReference type="ARBA" id="ARBA00022777"/>
    </source>
</evidence>
<dbReference type="Gene3D" id="2.60.40.10">
    <property type="entry name" value="Immunoglobulins"/>
    <property type="match status" value="1"/>
</dbReference>
<dbReference type="InterPro" id="IPR036097">
    <property type="entry name" value="HisK_dim/P_sf"/>
</dbReference>
<dbReference type="GO" id="GO:0009927">
    <property type="term" value="F:histidine phosphotransfer kinase activity"/>
    <property type="evidence" value="ECO:0007669"/>
    <property type="project" value="TreeGrafter"/>
</dbReference>
<dbReference type="InterPro" id="IPR003661">
    <property type="entry name" value="HisK_dim/P_dom"/>
</dbReference>
<dbReference type="SMART" id="SM00388">
    <property type="entry name" value="HisKA"/>
    <property type="match status" value="1"/>
</dbReference>
<dbReference type="InterPro" id="IPR015943">
    <property type="entry name" value="WD40/YVTN_repeat-like_dom_sf"/>
</dbReference>
<dbReference type="CDD" id="cd00082">
    <property type="entry name" value="HisKA"/>
    <property type="match status" value="1"/>
</dbReference>
<dbReference type="EC" id="2.7.13.3" evidence="2"/>
<keyword evidence="4" id="KW-0808">Transferase</keyword>
<evidence type="ECO:0000256" key="1">
    <source>
        <dbReference type="ARBA" id="ARBA00000085"/>
    </source>
</evidence>
<dbReference type="OrthoDB" id="176203at2"/>
<evidence type="ECO:0000259" key="9">
    <source>
        <dbReference type="PROSITE" id="PS50110"/>
    </source>
</evidence>
<dbReference type="Pfam" id="PF07494">
    <property type="entry name" value="Reg_prop"/>
    <property type="match status" value="2"/>
</dbReference>
<keyword evidence="6" id="KW-0902">Two-component regulatory system</keyword>
<evidence type="ECO:0000256" key="3">
    <source>
        <dbReference type="ARBA" id="ARBA00022553"/>
    </source>
</evidence>
<dbReference type="InterPro" id="IPR036890">
    <property type="entry name" value="HATPase_C_sf"/>
</dbReference>
<protein>
    <recommendedName>
        <fullName evidence="2">histidine kinase</fullName>
        <ecNumber evidence="2">2.7.13.3</ecNumber>
    </recommendedName>
</protein>
<organism evidence="10 11">
    <name type="scientific">Pseudoxanthomonas composti</name>
    <dbReference type="NCBI Taxonomy" id="2137479"/>
    <lineage>
        <taxon>Bacteria</taxon>
        <taxon>Pseudomonadati</taxon>
        <taxon>Pseudomonadota</taxon>
        <taxon>Gammaproteobacteria</taxon>
        <taxon>Lysobacterales</taxon>
        <taxon>Lysobacteraceae</taxon>
        <taxon>Pseudoxanthomonas</taxon>
    </lineage>
</organism>
<dbReference type="FunFam" id="1.10.287.130:FF:000028">
    <property type="entry name" value="Hybrid signal transduction histidine kinase"/>
    <property type="match status" value="1"/>
</dbReference>
<evidence type="ECO:0000256" key="4">
    <source>
        <dbReference type="ARBA" id="ARBA00022679"/>
    </source>
</evidence>
<name>A0A4Q1JZS8_9GAMM</name>
<dbReference type="Pfam" id="PF02518">
    <property type="entry name" value="HATPase_c"/>
    <property type="match status" value="1"/>
</dbReference>
<dbReference type="Pfam" id="PF07495">
    <property type="entry name" value="Y_Y_Y"/>
    <property type="match status" value="1"/>
</dbReference>